<dbReference type="Proteomes" id="UP000013180">
    <property type="component" value="Unassembled WGS sequence"/>
</dbReference>
<evidence type="ECO:0000256" key="3">
    <source>
        <dbReference type="SAM" id="SignalP"/>
    </source>
</evidence>
<gene>
    <name evidence="5" type="ORF">HMPREF1083_03377</name>
</gene>
<keyword evidence="3" id="KW-0732">Signal</keyword>
<organism evidence="5 6">
    <name type="scientific">[Clostridium] clostridioforme 90A6</name>
    <dbReference type="NCBI Taxonomy" id="999406"/>
    <lineage>
        <taxon>Bacteria</taxon>
        <taxon>Bacillati</taxon>
        <taxon>Bacillota</taxon>
        <taxon>Clostridia</taxon>
        <taxon>Lachnospirales</taxon>
        <taxon>Lachnospiraceae</taxon>
        <taxon>Enterocloster</taxon>
    </lineage>
</organism>
<keyword evidence="2" id="KW-1133">Transmembrane helix</keyword>
<reference evidence="5" key="1">
    <citation type="submission" date="2013-01" db="EMBL/GenBank/DDBJ databases">
        <title>The Genome Sequence of Clostridium clostridioforme 90A6.</title>
        <authorList>
            <consortium name="The Broad Institute Genome Sequencing Platform"/>
            <person name="Earl A."/>
            <person name="Ward D."/>
            <person name="Feldgarden M."/>
            <person name="Gevers D."/>
            <person name="Courvalin P."/>
            <person name="Lambert T."/>
            <person name="Walker B."/>
            <person name="Young S.K."/>
            <person name="Zeng Q."/>
            <person name="Gargeya S."/>
            <person name="Fitzgerald M."/>
            <person name="Haas B."/>
            <person name="Abouelleil A."/>
            <person name="Alvarado L."/>
            <person name="Arachchi H.M."/>
            <person name="Berlin A.M."/>
            <person name="Chapman S.B."/>
            <person name="Dewar J."/>
            <person name="Goldberg J."/>
            <person name="Griggs A."/>
            <person name="Gujja S."/>
            <person name="Hansen M."/>
            <person name="Howarth C."/>
            <person name="Imamovic A."/>
            <person name="Larimer J."/>
            <person name="McCowan C."/>
            <person name="Murphy C."/>
            <person name="Neiman D."/>
            <person name="Pearson M."/>
            <person name="Priest M."/>
            <person name="Roberts A."/>
            <person name="Saif S."/>
            <person name="Shea T."/>
            <person name="Sisk P."/>
            <person name="Sykes S."/>
            <person name="Wortman J."/>
            <person name="Nusbaum C."/>
            <person name="Birren B."/>
        </authorList>
    </citation>
    <scope>NUCLEOTIDE SEQUENCE [LARGE SCALE GENOMIC DNA]</scope>
    <source>
        <strain evidence="5">90A6</strain>
    </source>
</reference>
<feature type="transmembrane region" description="Helical" evidence="2">
    <location>
        <begin position="175"/>
        <end position="193"/>
    </location>
</feature>
<feature type="chain" id="PRO_5004339076" description="Mobile element protein CD1107-like domain-containing protein" evidence="3">
    <location>
        <begin position="30"/>
        <end position="249"/>
    </location>
</feature>
<evidence type="ECO:0000256" key="1">
    <source>
        <dbReference type="SAM" id="MobiDB-lite"/>
    </source>
</evidence>
<evidence type="ECO:0000313" key="6">
    <source>
        <dbReference type="Proteomes" id="UP000013180"/>
    </source>
</evidence>
<name>R0BBQ1_9FIRM</name>
<evidence type="ECO:0000256" key="2">
    <source>
        <dbReference type="SAM" id="Phobius"/>
    </source>
</evidence>
<feature type="region of interest" description="Disordered" evidence="1">
    <location>
        <begin position="201"/>
        <end position="249"/>
    </location>
</feature>
<feature type="compositionally biased region" description="Acidic residues" evidence="1">
    <location>
        <begin position="207"/>
        <end position="235"/>
    </location>
</feature>
<keyword evidence="2" id="KW-0812">Transmembrane</keyword>
<dbReference type="EMBL" id="AGYL01000032">
    <property type="protein sequence ID" value="ENZ61795.1"/>
    <property type="molecule type" value="Genomic_DNA"/>
</dbReference>
<sequence length="249" mass="26850">MKHKYIFRTMTALCAALLIVGGLSVPAYAQTPEGQDATNDDNVIVEQPKEDTPPLTPEGNAALVDDYGGNKQLITVTTKAGNYFYILIDRANEDKETAVHFLNQVDEADLMALMETGQTTEEKPATCNCTKKCEAGAVNTACPVCATNLSGCIGKAPEPEVTEEPEKKPAGLNPALLILVLALLGGGGAFAYFKLVKNKPKTKGNDNLDDYDYGEDEADPEDEEPWETEDSDEPDADRGSDGENEDEQI</sequence>
<comment type="caution">
    <text evidence="5">The sequence shown here is derived from an EMBL/GenBank/DDBJ whole genome shotgun (WGS) entry which is preliminary data.</text>
</comment>
<dbReference type="PATRIC" id="fig|999406.3.peg.3633"/>
<dbReference type="AlphaFoldDB" id="R0BBQ1"/>
<accession>R0BBQ1</accession>
<keyword evidence="6" id="KW-1185">Reference proteome</keyword>
<proteinExistence type="predicted"/>
<keyword evidence="2" id="KW-0472">Membrane</keyword>
<evidence type="ECO:0000259" key="4">
    <source>
        <dbReference type="Pfam" id="PF14283"/>
    </source>
</evidence>
<dbReference type="InterPro" id="IPR025376">
    <property type="entry name" value="CD1107-like_dom"/>
</dbReference>
<dbReference type="RefSeq" id="WP_002587414.1">
    <property type="nucleotide sequence ID" value="NZ_KB851039.1"/>
</dbReference>
<evidence type="ECO:0000313" key="5">
    <source>
        <dbReference type="EMBL" id="ENZ61795.1"/>
    </source>
</evidence>
<feature type="signal peptide" evidence="3">
    <location>
        <begin position="1"/>
        <end position="29"/>
    </location>
</feature>
<dbReference type="Pfam" id="PF14283">
    <property type="entry name" value="CD1107-like"/>
    <property type="match status" value="1"/>
</dbReference>
<feature type="domain" description="Mobile element protein CD1107-like" evidence="4">
    <location>
        <begin position="54"/>
        <end position="200"/>
    </location>
</feature>
<protein>
    <recommendedName>
        <fullName evidence="4">Mobile element protein CD1107-like domain-containing protein</fullName>
    </recommendedName>
</protein>
<dbReference type="HOGENOM" id="CLU_091994_0_0_9"/>